<dbReference type="EMBL" id="JAUEPS010000019">
    <property type="protein sequence ID" value="KAK0457942.1"/>
    <property type="molecule type" value="Genomic_DNA"/>
</dbReference>
<evidence type="ECO:0000313" key="2">
    <source>
        <dbReference type="Proteomes" id="UP001175211"/>
    </source>
</evidence>
<reference evidence="1" key="1">
    <citation type="submission" date="2023-06" db="EMBL/GenBank/DDBJ databases">
        <authorList>
            <consortium name="Lawrence Berkeley National Laboratory"/>
            <person name="Ahrendt S."/>
            <person name="Sahu N."/>
            <person name="Indic B."/>
            <person name="Wong-Bajracharya J."/>
            <person name="Merenyi Z."/>
            <person name="Ke H.-M."/>
            <person name="Monk M."/>
            <person name="Kocsube S."/>
            <person name="Drula E."/>
            <person name="Lipzen A."/>
            <person name="Balint B."/>
            <person name="Henrissat B."/>
            <person name="Andreopoulos B."/>
            <person name="Martin F.M."/>
            <person name="Harder C.B."/>
            <person name="Rigling D."/>
            <person name="Ford K.L."/>
            <person name="Foster G.D."/>
            <person name="Pangilinan J."/>
            <person name="Papanicolaou A."/>
            <person name="Barry K."/>
            <person name="LaButti K."/>
            <person name="Viragh M."/>
            <person name="Koriabine M."/>
            <person name="Yan M."/>
            <person name="Riley R."/>
            <person name="Champramary S."/>
            <person name="Plett K.L."/>
            <person name="Tsai I.J."/>
            <person name="Slot J."/>
            <person name="Sipos G."/>
            <person name="Plett J."/>
            <person name="Nagy L.G."/>
            <person name="Grigoriev I.V."/>
        </authorList>
    </citation>
    <scope>NUCLEOTIDE SEQUENCE</scope>
    <source>
        <strain evidence="1">CCBAS 213</strain>
    </source>
</reference>
<keyword evidence="2" id="KW-1185">Reference proteome</keyword>
<protein>
    <submittedName>
        <fullName evidence="1">Uncharacterized protein</fullName>
    </submittedName>
</protein>
<organism evidence="1 2">
    <name type="scientific">Armillaria tabescens</name>
    <name type="common">Ringless honey mushroom</name>
    <name type="synonym">Agaricus tabescens</name>
    <dbReference type="NCBI Taxonomy" id="1929756"/>
    <lineage>
        <taxon>Eukaryota</taxon>
        <taxon>Fungi</taxon>
        <taxon>Dikarya</taxon>
        <taxon>Basidiomycota</taxon>
        <taxon>Agaricomycotina</taxon>
        <taxon>Agaricomycetes</taxon>
        <taxon>Agaricomycetidae</taxon>
        <taxon>Agaricales</taxon>
        <taxon>Marasmiineae</taxon>
        <taxon>Physalacriaceae</taxon>
        <taxon>Desarmillaria</taxon>
    </lineage>
</organism>
<proteinExistence type="predicted"/>
<name>A0AA39KB77_ARMTA</name>
<evidence type="ECO:0000313" key="1">
    <source>
        <dbReference type="EMBL" id="KAK0457942.1"/>
    </source>
</evidence>
<dbReference type="RefSeq" id="XP_060330234.1">
    <property type="nucleotide sequence ID" value="XM_060469646.1"/>
</dbReference>
<gene>
    <name evidence="1" type="ORF">EV420DRAFT_1480124</name>
</gene>
<dbReference type="Proteomes" id="UP001175211">
    <property type="component" value="Unassembled WGS sequence"/>
</dbReference>
<accession>A0AA39KB77</accession>
<sequence>MIKIEFRGGFQVSIGIEGTLICHDAQNVVVHRPAGGKLFCNMYTYTAVDYRMMAMFIRLLTVYGMSVYRPSLGKLFRQTERARYPYDGTRITVLYGDEAGSREQRNRRGEGQCTKIAAFVQVERLVCDNTNPQREQILGWHFSDLVEIGAKDWGGHWDTKFK</sequence>
<dbReference type="GeneID" id="85353194"/>
<dbReference type="AlphaFoldDB" id="A0AA39KB77"/>
<comment type="caution">
    <text evidence="1">The sequence shown here is derived from an EMBL/GenBank/DDBJ whole genome shotgun (WGS) entry which is preliminary data.</text>
</comment>